<dbReference type="PANTHER" id="PTHR24198:SF185">
    <property type="entry name" value="ANKYRIN-3"/>
    <property type="match status" value="1"/>
</dbReference>
<evidence type="ECO:0000256" key="3">
    <source>
        <dbReference type="PROSITE-ProRule" id="PRU00023"/>
    </source>
</evidence>
<dbReference type="PROSITE" id="PS50096">
    <property type="entry name" value="IQ"/>
    <property type="match status" value="1"/>
</dbReference>
<dbReference type="InterPro" id="IPR036770">
    <property type="entry name" value="Ankyrin_rpt-contain_sf"/>
</dbReference>
<evidence type="ECO:0000256" key="1">
    <source>
        <dbReference type="ARBA" id="ARBA00022737"/>
    </source>
</evidence>
<dbReference type="Pfam" id="PF12796">
    <property type="entry name" value="Ank_2"/>
    <property type="match status" value="3"/>
</dbReference>
<feature type="compositionally biased region" description="Basic and acidic residues" evidence="5">
    <location>
        <begin position="724"/>
        <end position="743"/>
    </location>
</feature>
<feature type="compositionally biased region" description="Low complexity" evidence="5">
    <location>
        <begin position="758"/>
        <end position="770"/>
    </location>
</feature>
<evidence type="ECO:0008006" key="8">
    <source>
        <dbReference type="Google" id="ProtNLM"/>
    </source>
</evidence>
<feature type="repeat" description="ANK" evidence="3">
    <location>
        <begin position="202"/>
        <end position="234"/>
    </location>
</feature>
<keyword evidence="2 3" id="KW-0040">ANK repeat</keyword>
<feature type="region of interest" description="Disordered" evidence="5">
    <location>
        <begin position="659"/>
        <end position="770"/>
    </location>
</feature>
<dbReference type="Gene3D" id="1.25.40.20">
    <property type="entry name" value="Ankyrin repeat-containing domain"/>
    <property type="match status" value="3"/>
</dbReference>
<dbReference type="PROSITE" id="PS50297">
    <property type="entry name" value="ANK_REP_REGION"/>
    <property type="match status" value="5"/>
</dbReference>
<keyword evidence="1" id="KW-0677">Repeat</keyword>
<protein>
    <recommendedName>
        <fullName evidence="8">Ankyrin repeat domain-containing protein 6</fullName>
    </recommendedName>
</protein>
<dbReference type="GO" id="GO:0005737">
    <property type="term" value="C:cytoplasm"/>
    <property type="evidence" value="ECO:0007669"/>
    <property type="project" value="TreeGrafter"/>
</dbReference>
<feature type="region of interest" description="Disordered" evidence="5">
    <location>
        <begin position="397"/>
        <end position="489"/>
    </location>
</feature>
<sequence length="861" mass="94502">MSQQDAAEVLALSERLLIASHKGQADNVVQLINKGAKVAVTKYGRSPLHLAAYKGHTEVVRILLKAGCDLDIQDDVSRLLFLFAAAAMLPLLIHFQLSHCSLIADKCSLMTSSVLEWDPLDCPLVGLPSGCKSPFPTDSDLWRCQIPSLWSMSSATGPSTSSRTGGSGRCRQRQEQEKQEERRQWSRAGREPGGGSGRVKEGEQTALQRAAVVGNSDVISALIQEGCALDRQDKEGNTALHEVSWHGFSQSVKVLVKAGANVHAKNKAGHTALHLACQNGHAQSSTILLLGGSRPDTTNHAGDTCLHVAARYNHVAVIRILLGAFCSVSEKNLAGDTPLHVAAALNHKKTVRLLLEAGADSHICNNAGHTALDEARENNNPEVALLLTKAPQVQSFMRGRSVRKRRDKLKAEGRAQSVPRDEMLACKDSASAAEDTQSSERAGCKHAKVSPVNARMGRNRKQKEKPSLSDPLRRRASRHSERKCKLPGASIPPHNYKAYQLYTLYRGKDGKIMQAPLNGCRCEPLISKLENQLEATKEEMKTEIHTVQDLMNSKMGQLDHKNKHQRVSAERSECVQRIEQRALQERLEAEKREEEPGSTRLQRCSSVAEGLDGAGVTVLSSSSQCPELHTSPVLLPSGREQPSAAEGGSANHYFVVHVESSPDGDKNQNAATRSPLSSVPVVRPKERPVLCADSQRKKQDLQDLQLGDMVEYGARGGSSLSPATERRCSSRTGDRERGRDRGKLQKKHSRGRTKSRGAKGATGATVATEGATGARTLEVFGEKPSEPSFAQEKDNMHALEVTQYFFEAVSTQMERWYERKVQEARWQAEQRAQADRAALTQRISYLEDELRMLRTNRHEDC</sequence>
<feature type="compositionally biased region" description="Basic and acidic residues" evidence="5">
    <location>
        <begin position="172"/>
        <end position="190"/>
    </location>
</feature>
<name>A0A5J5CP76_9PERO</name>
<accession>A0A5J5CP76</accession>
<feature type="compositionally biased region" description="Low complexity" evidence="5">
    <location>
        <begin position="153"/>
        <end position="164"/>
    </location>
</feature>
<dbReference type="PRINTS" id="PR01415">
    <property type="entry name" value="ANKYRIN"/>
</dbReference>
<feature type="compositionally biased region" description="Basic and acidic residues" evidence="5">
    <location>
        <begin position="464"/>
        <end position="473"/>
    </location>
</feature>
<feature type="coiled-coil region" evidence="4">
    <location>
        <begin position="829"/>
        <end position="856"/>
    </location>
</feature>
<keyword evidence="4" id="KW-0175">Coiled coil</keyword>
<evidence type="ECO:0000313" key="7">
    <source>
        <dbReference type="Proteomes" id="UP000327493"/>
    </source>
</evidence>
<reference evidence="6 7" key="1">
    <citation type="submission" date="2019-08" db="EMBL/GenBank/DDBJ databases">
        <title>A chromosome-level genome assembly, high-density linkage maps, and genome scans reveal the genomic architecture of hybrid incompatibilities underlying speciation via character displacement in darters (Percidae: Etheostominae).</title>
        <authorList>
            <person name="Moran R.L."/>
            <person name="Catchen J.M."/>
            <person name="Fuller R.C."/>
        </authorList>
    </citation>
    <scope>NUCLEOTIDE SEQUENCE [LARGE SCALE GENOMIC DNA]</scope>
    <source>
        <strain evidence="6">EspeVRDwgs_2016</strain>
        <tissue evidence="6">Muscle</tissue>
    </source>
</reference>
<feature type="compositionally biased region" description="Basic residues" evidence="5">
    <location>
        <begin position="744"/>
        <end position="757"/>
    </location>
</feature>
<keyword evidence="7" id="KW-1185">Reference proteome</keyword>
<evidence type="ECO:0000256" key="5">
    <source>
        <dbReference type="SAM" id="MobiDB-lite"/>
    </source>
</evidence>
<gene>
    <name evidence="6" type="ORF">FQN60_015810</name>
</gene>
<dbReference type="Proteomes" id="UP000327493">
    <property type="component" value="Chromosome 18"/>
</dbReference>
<feature type="repeat" description="ANK" evidence="3">
    <location>
        <begin position="268"/>
        <end position="300"/>
    </location>
</feature>
<proteinExistence type="predicted"/>
<evidence type="ECO:0000256" key="2">
    <source>
        <dbReference type="ARBA" id="ARBA00023043"/>
    </source>
</evidence>
<dbReference type="SUPFAM" id="SSF48403">
    <property type="entry name" value="Ankyrin repeat"/>
    <property type="match status" value="2"/>
</dbReference>
<feature type="compositionally biased region" description="Basic and acidic residues" evidence="5">
    <location>
        <begin position="683"/>
        <end position="701"/>
    </location>
</feature>
<feature type="compositionally biased region" description="Polar residues" evidence="5">
    <location>
        <begin position="667"/>
        <end position="677"/>
    </location>
</feature>
<feature type="repeat" description="ANK" evidence="3">
    <location>
        <begin position="334"/>
        <end position="366"/>
    </location>
</feature>
<dbReference type="EMBL" id="VOFY01000018">
    <property type="protein sequence ID" value="KAA8583264.1"/>
    <property type="molecule type" value="Genomic_DNA"/>
</dbReference>
<feature type="repeat" description="ANK" evidence="3">
    <location>
        <begin position="43"/>
        <end position="75"/>
    </location>
</feature>
<dbReference type="SMART" id="SM00248">
    <property type="entry name" value="ANK"/>
    <property type="match status" value="8"/>
</dbReference>
<dbReference type="PANTHER" id="PTHR24198">
    <property type="entry name" value="ANKYRIN REPEAT AND PROTEIN KINASE DOMAIN-CONTAINING PROTEIN"/>
    <property type="match status" value="1"/>
</dbReference>
<organism evidence="6 7">
    <name type="scientific">Etheostoma spectabile</name>
    <name type="common">orangethroat darter</name>
    <dbReference type="NCBI Taxonomy" id="54343"/>
    <lineage>
        <taxon>Eukaryota</taxon>
        <taxon>Metazoa</taxon>
        <taxon>Chordata</taxon>
        <taxon>Craniata</taxon>
        <taxon>Vertebrata</taxon>
        <taxon>Euteleostomi</taxon>
        <taxon>Actinopterygii</taxon>
        <taxon>Neopterygii</taxon>
        <taxon>Teleostei</taxon>
        <taxon>Neoteleostei</taxon>
        <taxon>Acanthomorphata</taxon>
        <taxon>Eupercaria</taxon>
        <taxon>Perciformes</taxon>
        <taxon>Percoidei</taxon>
        <taxon>Percidae</taxon>
        <taxon>Etheostomatinae</taxon>
        <taxon>Etheostoma</taxon>
    </lineage>
</organism>
<dbReference type="AlphaFoldDB" id="A0A5J5CP76"/>
<dbReference type="PROSITE" id="PS50088">
    <property type="entry name" value="ANK_REPEAT"/>
    <property type="match status" value="6"/>
</dbReference>
<evidence type="ECO:0000256" key="4">
    <source>
        <dbReference type="SAM" id="Coils"/>
    </source>
</evidence>
<feature type="repeat" description="ANK" evidence="3">
    <location>
        <begin position="235"/>
        <end position="267"/>
    </location>
</feature>
<comment type="caution">
    <text evidence="6">The sequence shown here is derived from an EMBL/GenBank/DDBJ whole genome shotgun (WGS) entry which is preliminary data.</text>
</comment>
<evidence type="ECO:0000313" key="6">
    <source>
        <dbReference type="EMBL" id="KAA8583264.1"/>
    </source>
</evidence>
<feature type="region of interest" description="Disordered" evidence="5">
    <location>
        <begin position="153"/>
        <end position="203"/>
    </location>
</feature>
<feature type="compositionally biased region" description="Basic and acidic residues" evidence="5">
    <location>
        <begin position="409"/>
        <end position="425"/>
    </location>
</feature>
<feature type="region of interest" description="Disordered" evidence="5">
    <location>
        <begin position="618"/>
        <end position="647"/>
    </location>
</feature>
<feature type="repeat" description="ANK" evidence="3">
    <location>
        <begin position="301"/>
        <end position="333"/>
    </location>
</feature>
<dbReference type="InterPro" id="IPR002110">
    <property type="entry name" value="Ankyrin_rpt"/>
</dbReference>